<reference evidence="6 7" key="1">
    <citation type="submission" date="2018-07" db="EMBL/GenBank/DDBJ databases">
        <title>Erythrobacter nanhaiensis sp. nov., a novel member of the genus Erythrobacter isolated from the South China Sea.</title>
        <authorList>
            <person name="Chen X."/>
            <person name="Liu J."/>
        </authorList>
    </citation>
    <scope>NUCLEOTIDE SEQUENCE [LARGE SCALE GENOMIC DNA]</scope>
    <source>
        <strain evidence="6 7">S-5</strain>
    </source>
</reference>
<evidence type="ECO:0000256" key="1">
    <source>
        <dbReference type="ARBA" id="ARBA00006586"/>
    </source>
</evidence>
<evidence type="ECO:0000313" key="6">
    <source>
        <dbReference type="EMBL" id="RDS76142.1"/>
    </source>
</evidence>
<dbReference type="Proteomes" id="UP000254101">
    <property type="component" value="Unassembled WGS sequence"/>
</dbReference>
<gene>
    <name evidence="6" type="ORF">DL238_15140</name>
</gene>
<sequence>MTRRALLLATAGIAALAGLSARGMARFHPGELSRGRGLKATISVLEDRFGIPHVRAASLHDAYWGQGYLVARDRLFQLDLDLRRDMGRMAEAFGPRFIPSDRAARLFHYRGDLSAELASIPADVVDCVCGYCAGINARIDEIAADPSLAPREFAILGIEPMRWSVEDCLRRRGAGSDDADEEIRRAMLEARGLLDLENWREPLRPAWDFTVPPGLDCAAVSPLDLGALRDLDRPPAIEPPLVARIDAALLRENRRTDQAAQGSNAWTVAGTRTDTGRPILANDPHLAIGGFSPRHIVHLTAPGLDVIGAGYPGLPGIMQGHTDRFAFGRTNFHIDQTDLFVLETHPDDPTRYRHNGDWKPFDVVEDVVAVKGGAAERIVMRYSEGRPVIAEDPSRNRAIAFATVTMLPGANMRFAIVAINLAKDWAGLREAFRLHVSPTNLHYADIDGNTGWQAIGFAPKRPRHDGLFPAPGDGSFDWAGVQAVADMPSRFNPDNGVIVSANAMNLPPDYPYDERILSFTWSDPFRHDRIEEVLGAQGRHSLDDSVALLHDTVAIPATKLVAMLPEEPSPDARDAARMLAGWNGDLAADSGAALLYEMVIAELAERFHAAVIPPSARDLVSRVNLDAMLTALETLDARLGPDPAVTRRELIDGALAAGSAEAVQVGGADPGQWRWGDLHRVTIDHPLDAVPAIADAFPAIAGGESGGDGTTVMARGMRAGGSYSVRHGASFLFAADVGNWDRTRFLLLPGQSADPASPHYRDFYEPWLAGEMAEWAFTRPAVDAAAVRRFTISPN</sequence>
<dbReference type="PIRSF" id="PIRSF001227">
    <property type="entry name" value="Pen_acylase"/>
    <property type="match status" value="1"/>
</dbReference>
<feature type="active site" description="Nucleophile" evidence="4">
    <location>
        <position position="263"/>
    </location>
</feature>
<dbReference type="AlphaFoldDB" id="A0A395LH52"/>
<name>A0A395LH52_9SPHN</name>
<feature type="binding site" evidence="5">
    <location>
        <position position="513"/>
    </location>
    <ligand>
        <name>Ca(2+)</name>
        <dbReference type="ChEBI" id="CHEBI:29108"/>
    </ligand>
</feature>
<dbReference type="Gene3D" id="2.30.120.10">
    <property type="match status" value="1"/>
</dbReference>
<keyword evidence="5" id="KW-0106">Calcium</keyword>
<dbReference type="EMBL" id="QRBB01000002">
    <property type="protein sequence ID" value="RDS76142.1"/>
    <property type="molecule type" value="Genomic_DNA"/>
</dbReference>
<comment type="caution">
    <text evidence="6">The sequence shown here is derived from an EMBL/GenBank/DDBJ whole genome shotgun (WGS) entry which is preliminary data.</text>
</comment>
<dbReference type="InterPro" id="IPR043146">
    <property type="entry name" value="Penicillin_amidase_N_B-knob"/>
</dbReference>
<dbReference type="SUPFAM" id="SSF56235">
    <property type="entry name" value="N-terminal nucleophile aminohydrolases (Ntn hydrolases)"/>
    <property type="match status" value="1"/>
</dbReference>
<dbReference type="GO" id="GO:0017000">
    <property type="term" value="P:antibiotic biosynthetic process"/>
    <property type="evidence" value="ECO:0007669"/>
    <property type="project" value="InterPro"/>
</dbReference>
<feature type="binding site" evidence="5">
    <location>
        <position position="182"/>
    </location>
    <ligand>
        <name>Ca(2+)</name>
        <dbReference type="ChEBI" id="CHEBI:29108"/>
    </ligand>
</feature>
<feature type="binding site" evidence="5">
    <location>
        <position position="335"/>
    </location>
    <ligand>
        <name>Ca(2+)</name>
        <dbReference type="ChEBI" id="CHEBI:29108"/>
    </ligand>
</feature>
<evidence type="ECO:0000256" key="3">
    <source>
        <dbReference type="ARBA" id="ARBA00023145"/>
    </source>
</evidence>
<proteinExistence type="inferred from homology"/>
<evidence type="ECO:0000313" key="7">
    <source>
        <dbReference type="Proteomes" id="UP000254101"/>
    </source>
</evidence>
<dbReference type="PANTHER" id="PTHR34218">
    <property type="entry name" value="PEPTIDASE S45 PENICILLIN AMIDASE"/>
    <property type="match status" value="1"/>
</dbReference>
<keyword evidence="2" id="KW-0378">Hydrolase</keyword>
<accession>A0A395LH52</accession>
<dbReference type="Gene3D" id="1.10.1400.10">
    <property type="match status" value="1"/>
</dbReference>
<comment type="similarity">
    <text evidence="1">Belongs to the peptidase S45 family.</text>
</comment>
<dbReference type="Gene3D" id="1.10.439.10">
    <property type="entry name" value="Penicillin Amidohydrolase, domain 1"/>
    <property type="match status" value="1"/>
</dbReference>
<dbReference type="RefSeq" id="WP_115493267.1">
    <property type="nucleotide sequence ID" value="NZ_JACHWW010000002.1"/>
</dbReference>
<dbReference type="GO" id="GO:0016811">
    <property type="term" value="F:hydrolase activity, acting on carbon-nitrogen (but not peptide) bonds, in linear amides"/>
    <property type="evidence" value="ECO:0007669"/>
    <property type="project" value="InterPro"/>
</dbReference>
<dbReference type="Pfam" id="PF01804">
    <property type="entry name" value="Penicil_amidase"/>
    <property type="match status" value="1"/>
</dbReference>
<keyword evidence="3" id="KW-0865">Zymogen</keyword>
<comment type="cofactor">
    <cofactor evidence="5">
        <name>Ca(2+)</name>
        <dbReference type="ChEBI" id="CHEBI:29108"/>
    </cofactor>
    <text evidence="5">Binds 1 Ca(2+) ion per dimer.</text>
</comment>
<feature type="binding site" evidence="5">
    <location>
        <position position="338"/>
    </location>
    <ligand>
        <name>Ca(2+)</name>
        <dbReference type="ChEBI" id="CHEBI:29108"/>
    </ligand>
</feature>
<dbReference type="InterPro" id="IPR014395">
    <property type="entry name" value="Pen/GL7ACA/AHL_acylase"/>
</dbReference>
<dbReference type="CDD" id="cd03747">
    <property type="entry name" value="Ntn_PGA_like"/>
    <property type="match status" value="1"/>
</dbReference>
<evidence type="ECO:0000256" key="2">
    <source>
        <dbReference type="ARBA" id="ARBA00022801"/>
    </source>
</evidence>
<keyword evidence="5" id="KW-0479">Metal-binding</keyword>
<evidence type="ECO:0000256" key="5">
    <source>
        <dbReference type="PIRSR" id="PIRSR001227-2"/>
    </source>
</evidence>
<dbReference type="OrthoDB" id="9760084at2"/>
<keyword evidence="7" id="KW-1185">Reference proteome</keyword>
<organism evidence="6 7">
    <name type="scientific">Alteriqipengyuania lutimaris</name>
    <dbReference type="NCBI Taxonomy" id="1538146"/>
    <lineage>
        <taxon>Bacteria</taxon>
        <taxon>Pseudomonadati</taxon>
        <taxon>Pseudomonadota</taxon>
        <taxon>Alphaproteobacteria</taxon>
        <taxon>Sphingomonadales</taxon>
        <taxon>Erythrobacteraceae</taxon>
        <taxon>Alteriqipengyuania</taxon>
    </lineage>
</organism>
<dbReference type="GO" id="GO:0046872">
    <property type="term" value="F:metal ion binding"/>
    <property type="evidence" value="ECO:0007669"/>
    <property type="project" value="UniProtKB-KW"/>
</dbReference>
<dbReference type="InterPro" id="IPR002692">
    <property type="entry name" value="S45"/>
</dbReference>
<dbReference type="InterPro" id="IPR043147">
    <property type="entry name" value="Penicillin_amidase_A-knob"/>
</dbReference>
<protein>
    <submittedName>
        <fullName evidence="6">Penicillin acylase family protein</fullName>
    </submittedName>
</protein>
<dbReference type="Gene3D" id="3.60.20.10">
    <property type="entry name" value="Glutamine Phosphoribosylpyrophosphate, subunit 1, domain 1"/>
    <property type="match status" value="1"/>
</dbReference>
<evidence type="ECO:0000256" key="4">
    <source>
        <dbReference type="PIRSR" id="PIRSR001227-1"/>
    </source>
</evidence>
<dbReference type="InterPro" id="IPR029055">
    <property type="entry name" value="Ntn_hydrolases_N"/>
</dbReference>
<dbReference type="InterPro" id="IPR023343">
    <property type="entry name" value="Penicillin_amidase_dom1"/>
</dbReference>
<dbReference type="PANTHER" id="PTHR34218:SF4">
    <property type="entry name" value="ACYL-HOMOSERINE LACTONE ACYLASE QUIP"/>
    <property type="match status" value="1"/>
</dbReference>